<name>A0A229ULL5_9BACL</name>
<comment type="similarity">
    <text evidence="1">Belongs to the glycosyltransferase 2 family.</text>
</comment>
<keyword evidence="6" id="KW-1185">Reference proteome</keyword>
<accession>A0A229ULL5</accession>
<dbReference type="PANTHER" id="PTHR43685">
    <property type="entry name" value="GLYCOSYLTRANSFERASE"/>
    <property type="match status" value="1"/>
</dbReference>
<comment type="caution">
    <text evidence="5">The sequence shown here is derived from an EMBL/GenBank/DDBJ whole genome shotgun (WGS) entry which is preliminary data.</text>
</comment>
<dbReference type="Pfam" id="PF00535">
    <property type="entry name" value="Glycos_transf_2"/>
    <property type="match status" value="1"/>
</dbReference>
<evidence type="ECO:0000259" key="4">
    <source>
        <dbReference type="Pfam" id="PF00535"/>
    </source>
</evidence>
<organism evidence="5 6">
    <name type="scientific">Paenibacillus rigui</name>
    <dbReference type="NCBI Taxonomy" id="554312"/>
    <lineage>
        <taxon>Bacteria</taxon>
        <taxon>Bacillati</taxon>
        <taxon>Bacillota</taxon>
        <taxon>Bacilli</taxon>
        <taxon>Bacillales</taxon>
        <taxon>Paenibacillaceae</taxon>
        <taxon>Paenibacillus</taxon>
    </lineage>
</organism>
<dbReference type="InterPro" id="IPR001173">
    <property type="entry name" value="Glyco_trans_2-like"/>
</dbReference>
<evidence type="ECO:0000313" key="6">
    <source>
        <dbReference type="Proteomes" id="UP000215509"/>
    </source>
</evidence>
<keyword evidence="3 5" id="KW-0808">Transferase</keyword>
<dbReference type="AlphaFoldDB" id="A0A229ULL5"/>
<reference evidence="5 6" key="1">
    <citation type="submission" date="2017-07" db="EMBL/GenBank/DDBJ databases">
        <title>Genome sequencing and assembly of Paenibacillus rigui.</title>
        <authorList>
            <person name="Mayilraj S."/>
        </authorList>
    </citation>
    <scope>NUCLEOTIDE SEQUENCE [LARGE SCALE GENOMIC DNA]</scope>
    <source>
        <strain evidence="5 6">JCM 16352</strain>
    </source>
</reference>
<feature type="domain" description="Glycosyltransferase 2-like" evidence="4">
    <location>
        <begin position="8"/>
        <end position="134"/>
    </location>
</feature>
<dbReference type="InterPro" id="IPR029044">
    <property type="entry name" value="Nucleotide-diphossugar_trans"/>
</dbReference>
<dbReference type="Gene3D" id="3.90.550.10">
    <property type="entry name" value="Spore Coat Polysaccharide Biosynthesis Protein SpsA, Chain A"/>
    <property type="match status" value="1"/>
</dbReference>
<keyword evidence="2" id="KW-0328">Glycosyltransferase</keyword>
<dbReference type="OrthoDB" id="6713581at2"/>
<sequence>MATRGVSVITCTNRPQYFNKILRNYRNQTWKKKELIIVLNRDDMKLGKYRRAVEGEHNIRVLRQPQHLNLGACLNYAIRRAKYGVIAKFDDDDYYAPHYVTRALNVLQRSKADIVGKKTFYLYLQSKNMLLQMNPNREHRFYHHVAGATLFFYKRILKRVPFATKLKSGSDSNFLRRCRAKGYKIYSGDRYNYVAIRRQNRTNHTWKVEDNKLLSGNVRIIARTKIYRKKVRR</sequence>
<dbReference type="InterPro" id="IPR050834">
    <property type="entry name" value="Glycosyltransf_2"/>
</dbReference>
<dbReference type="CDD" id="cd00761">
    <property type="entry name" value="Glyco_tranf_GTA_type"/>
    <property type="match status" value="1"/>
</dbReference>
<proteinExistence type="inferred from homology"/>
<protein>
    <submittedName>
        <fullName evidence="5">Glycosyl transferase family 2</fullName>
    </submittedName>
</protein>
<dbReference type="RefSeq" id="WP_094016920.1">
    <property type="nucleotide sequence ID" value="NZ_NMQW01000033.1"/>
</dbReference>
<gene>
    <name evidence="5" type="ORF">CF651_21450</name>
</gene>
<evidence type="ECO:0000256" key="1">
    <source>
        <dbReference type="ARBA" id="ARBA00006739"/>
    </source>
</evidence>
<evidence type="ECO:0000313" key="5">
    <source>
        <dbReference type="EMBL" id="OXM84348.1"/>
    </source>
</evidence>
<evidence type="ECO:0000256" key="2">
    <source>
        <dbReference type="ARBA" id="ARBA00022676"/>
    </source>
</evidence>
<evidence type="ECO:0000256" key="3">
    <source>
        <dbReference type="ARBA" id="ARBA00022679"/>
    </source>
</evidence>
<dbReference type="GO" id="GO:0016757">
    <property type="term" value="F:glycosyltransferase activity"/>
    <property type="evidence" value="ECO:0007669"/>
    <property type="project" value="UniProtKB-KW"/>
</dbReference>
<dbReference type="PANTHER" id="PTHR43685:SF5">
    <property type="entry name" value="GLYCOSYLTRANSFERASE EPSE-RELATED"/>
    <property type="match status" value="1"/>
</dbReference>
<dbReference type="Proteomes" id="UP000215509">
    <property type="component" value="Unassembled WGS sequence"/>
</dbReference>
<dbReference type="EMBL" id="NMQW01000033">
    <property type="protein sequence ID" value="OXM84348.1"/>
    <property type="molecule type" value="Genomic_DNA"/>
</dbReference>
<dbReference type="SUPFAM" id="SSF53448">
    <property type="entry name" value="Nucleotide-diphospho-sugar transferases"/>
    <property type="match status" value="1"/>
</dbReference>